<proteinExistence type="predicted"/>
<keyword evidence="3" id="KW-1185">Reference proteome</keyword>
<evidence type="ECO:0000313" key="2">
    <source>
        <dbReference type="EMBL" id="KAK9680451.1"/>
    </source>
</evidence>
<sequence>MALLTTLPSQNYHKYHQKKDKSIAKFNCGDMAAPPPLCNAEMENCARPLVLSIPRLFYSPMLRPSYNPNDPGHDPRGRTEELT</sequence>
<protein>
    <submittedName>
        <fullName evidence="2">Uncharacterized protein</fullName>
    </submittedName>
</protein>
<dbReference type="Proteomes" id="UP001458880">
    <property type="component" value="Unassembled WGS sequence"/>
</dbReference>
<accession>A0AAW1HV27</accession>
<feature type="region of interest" description="Disordered" evidence="1">
    <location>
        <begin position="63"/>
        <end position="83"/>
    </location>
</feature>
<evidence type="ECO:0000256" key="1">
    <source>
        <dbReference type="SAM" id="MobiDB-lite"/>
    </source>
</evidence>
<organism evidence="2 3">
    <name type="scientific">Popillia japonica</name>
    <name type="common">Japanese beetle</name>
    <dbReference type="NCBI Taxonomy" id="7064"/>
    <lineage>
        <taxon>Eukaryota</taxon>
        <taxon>Metazoa</taxon>
        <taxon>Ecdysozoa</taxon>
        <taxon>Arthropoda</taxon>
        <taxon>Hexapoda</taxon>
        <taxon>Insecta</taxon>
        <taxon>Pterygota</taxon>
        <taxon>Neoptera</taxon>
        <taxon>Endopterygota</taxon>
        <taxon>Coleoptera</taxon>
        <taxon>Polyphaga</taxon>
        <taxon>Scarabaeiformia</taxon>
        <taxon>Scarabaeidae</taxon>
        <taxon>Rutelinae</taxon>
        <taxon>Popillia</taxon>
    </lineage>
</organism>
<comment type="caution">
    <text evidence="2">The sequence shown here is derived from an EMBL/GenBank/DDBJ whole genome shotgun (WGS) entry which is preliminary data.</text>
</comment>
<gene>
    <name evidence="2" type="ORF">QE152_g39081</name>
</gene>
<name>A0AAW1HV27_POPJA</name>
<feature type="compositionally biased region" description="Basic and acidic residues" evidence="1">
    <location>
        <begin position="71"/>
        <end position="83"/>
    </location>
</feature>
<evidence type="ECO:0000313" key="3">
    <source>
        <dbReference type="Proteomes" id="UP001458880"/>
    </source>
</evidence>
<dbReference type="AlphaFoldDB" id="A0AAW1HV27"/>
<reference evidence="2 3" key="1">
    <citation type="journal article" date="2024" name="BMC Genomics">
        <title>De novo assembly and annotation of Popillia japonica's genome with initial clues to its potential as an invasive pest.</title>
        <authorList>
            <person name="Cucini C."/>
            <person name="Boschi S."/>
            <person name="Funari R."/>
            <person name="Cardaioli E."/>
            <person name="Iannotti N."/>
            <person name="Marturano G."/>
            <person name="Paoli F."/>
            <person name="Bruttini M."/>
            <person name="Carapelli A."/>
            <person name="Frati F."/>
            <person name="Nardi F."/>
        </authorList>
    </citation>
    <scope>NUCLEOTIDE SEQUENCE [LARGE SCALE GENOMIC DNA]</scope>
    <source>
        <strain evidence="2">DMR45628</strain>
    </source>
</reference>
<dbReference type="EMBL" id="JASPKY010000896">
    <property type="protein sequence ID" value="KAK9680451.1"/>
    <property type="molecule type" value="Genomic_DNA"/>
</dbReference>